<protein>
    <recommendedName>
        <fullName evidence="4">Transcriptional regulator</fullName>
    </recommendedName>
</protein>
<feature type="compositionally biased region" description="Low complexity" evidence="1">
    <location>
        <begin position="135"/>
        <end position="144"/>
    </location>
</feature>
<dbReference type="InterPro" id="IPR001387">
    <property type="entry name" value="Cro/C1-type_HTH"/>
</dbReference>
<dbReference type="CDD" id="cd00093">
    <property type="entry name" value="HTH_XRE"/>
    <property type="match status" value="1"/>
</dbReference>
<evidence type="ECO:0000313" key="3">
    <source>
        <dbReference type="Proteomes" id="UP000578686"/>
    </source>
</evidence>
<comment type="caution">
    <text evidence="2">The sequence shown here is derived from an EMBL/GenBank/DDBJ whole genome shotgun (WGS) entry which is preliminary data.</text>
</comment>
<proteinExistence type="predicted"/>
<evidence type="ECO:0008006" key="4">
    <source>
        <dbReference type="Google" id="ProtNLM"/>
    </source>
</evidence>
<gene>
    <name evidence="2" type="ORF">HCN56_19800</name>
</gene>
<reference evidence="2 3" key="1">
    <citation type="submission" date="2020-03" db="EMBL/GenBank/DDBJ databases">
        <title>Draft genome of Streptomyces sp. ventii, isolated from the Axial Seamount in the Pacific Ocean, and resequencing of the two type strains Streptomyces lonarensis strain NCL 716 and Streptomyces bohaiensis strain 11A07.</title>
        <authorList>
            <person name="Loughran R.M."/>
            <person name="Pfannmuller K.M."/>
            <person name="Wasson B.J."/>
            <person name="Deadmond M.C."/>
            <person name="Paddock B.E."/>
            <person name="Koyack M.J."/>
            <person name="Gallegos D.A."/>
            <person name="Mitchell E.A."/>
            <person name="Ushijima B."/>
            <person name="Saw J.H."/>
            <person name="Mcphail K.L."/>
            <person name="Videau P."/>
        </authorList>
    </citation>
    <scope>NUCLEOTIDE SEQUENCE [LARGE SCALE GENOMIC DNA]</scope>
    <source>
        <strain evidence="2 3">NCL716</strain>
    </source>
</reference>
<dbReference type="EMBL" id="JAAVJD010000196">
    <property type="protein sequence ID" value="NJQ07766.1"/>
    <property type="molecule type" value="Genomic_DNA"/>
</dbReference>
<dbReference type="RefSeq" id="WP_167973061.1">
    <property type="nucleotide sequence ID" value="NZ_JAAVJD010000196.1"/>
</dbReference>
<keyword evidence="3" id="KW-1185">Reference proteome</keyword>
<evidence type="ECO:0000256" key="1">
    <source>
        <dbReference type="SAM" id="MobiDB-lite"/>
    </source>
</evidence>
<dbReference type="AlphaFoldDB" id="A0A7X6I0K8"/>
<organism evidence="2 3">
    <name type="scientific">Streptomyces lonarensis</name>
    <dbReference type="NCBI Taxonomy" id="700599"/>
    <lineage>
        <taxon>Bacteria</taxon>
        <taxon>Bacillati</taxon>
        <taxon>Actinomycetota</taxon>
        <taxon>Actinomycetes</taxon>
        <taxon>Kitasatosporales</taxon>
        <taxon>Streptomycetaceae</taxon>
        <taxon>Streptomyces</taxon>
    </lineage>
</organism>
<accession>A0A7X6I0K8</accession>
<feature type="region of interest" description="Disordered" evidence="1">
    <location>
        <begin position="77"/>
        <end position="100"/>
    </location>
</feature>
<evidence type="ECO:0000313" key="2">
    <source>
        <dbReference type="EMBL" id="NJQ07766.1"/>
    </source>
</evidence>
<name>A0A7X6I0K8_9ACTN</name>
<sequence>MTTRRHPNERLRALLREADWTQEALARAVNTLGAEIGCPLRYDRTAVAHWLSGTQPRTPAPQLAAEALSRRIGRPVSPQAAGFTAPAPEAPSPDPAVGFADLCRDDAASDRRDALRQRPYRVADSVVPEFPAAVPAQPARGRTGPPRPHTHPPAERAPALRDAASFFAASIDSHGGHHARSALACYLADDVVPLLASGTPERNRAEVTTAASRLAFLLARMYEDGQLHGLAQRYYSFAHRLAAECGDRTSWCLAVRAMSAQAARLGHLPSALHLAEAAGRAAAGVAPAQQAYVQAQLAVVLARGGDRRGAFGALGAAERAAGRAGRGDSPFDVYPTAALAYQTSATLVALDDVPGALAALRRSLSERSAADVRGRALTQARYGRLLLRAGHLEEACVAWRAFLAGRERLRSGDAEHAVREMRSALRPFRNRKGAAELLARSAPSGERRAIA</sequence>
<feature type="region of interest" description="Disordered" evidence="1">
    <location>
        <begin position="129"/>
        <end position="156"/>
    </location>
</feature>
<dbReference type="Proteomes" id="UP000578686">
    <property type="component" value="Unassembled WGS sequence"/>
</dbReference>